<keyword evidence="8" id="KW-1185">Reference proteome</keyword>
<feature type="transmembrane region" description="Helical" evidence="5">
    <location>
        <begin position="79"/>
        <end position="97"/>
    </location>
</feature>
<dbReference type="Gene3D" id="6.10.280.80">
    <property type="entry name" value="NCX, peripheral helical region"/>
    <property type="match status" value="1"/>
</dbReference>
<sequence>MTIALSLVAAGLVALVVGGDVLVRGAVALAEKAGVSALVIGVVIVGLGTSMPELVTSIEAALAGAPAIAWGNIAGSNIANSLLILGAAALVAPIAIVSRNRWRDPLVALGASVIVLALAASDVGSAPLGLVLLACLAGYIAYCYHEERLARPASVHNAPFDRAQALELTDTHLHDLRNGWAKPILLTLVGLGVLIAGGRMLVLGAIDLARMAGLTETLIGLTIVAIGTSLPELVTSVIAARKGETEVAFGNVVGSNIYNLLGIGGATMLFAPGPIPADLLPVDLGLVATSAAIILGFTLLRGVSRIPALALLAGYAAYLAYLVSNA</sequence>
<protein>
    <submittedName>
        <fullName evidence="7">Sodium:calcium antiporter</fullName>
    </submittedName>
</protein>
<evidence type="ECO:0000259" key="6">
    <source>
        <dbReference type="Pfam" id="PF01699"/>
    </source>
</evidence>
<feature type="domain" description="Sodium/calcium exchanger membrane region" evidence="6">
    <location>
        <begin position="5"/>
        <end position="143"/>
    </location>
</feature>
<dbReference type="GO" id="GO:0005886">
    <property type="term" value="C:plasma membrane"/>
    <property type="evidence" value="ECO:0007669"/>
    <property type="project" value="TreeGrafter"/>
</dbReference>
<evidence type="ECO:0000256" key="5">
    <source>
        <dbReference type="SAM" id="Phobius"/>
    </source>
</evidence>
<evidence type="ECO:0000256" key="1">
    <source>
        <dbReference type="ARBA" id="ARBA00004141"/>
    </source>
</evidence>
<evidence type="ECO:0000313" key="7">
    <source>
        <dbReference type="EMBL" id="BBI20692.1"/>
    </source>
</evidence>
<dbReference type="AlphaFoldDB" id="A0A3T1CI98"/>
<evidence type="ECO:0000256" key="2">
    <source>
        <dbReference type="ARBA" id="ARBA00022692"/>
    </source>
</evidence>
<feature type="transmembrane region" description="Helical" evidence="5">
    <location>
        <begin position="279"/>
        <end position="299"/>
    </location>
</feature>
<keyword evidence="4 5" id="KW-0472">Membrane</keyword>
<evidence type="ECO:0000256" key="4">
    <source>
        <dbReference type="ARBA" id="ARBA00023136"/>
    </source>
</evidence>
<organism evidence="7 8">
    <name type="scientific">Qipengyuania flava</name>
    <dbReference type="NCBI Taxonomy" id="192812"/>
    <lineage>
        <taxon>Bacteria</taxon>
        <taxon>Pseudomonadati</taxon>
        <taxon>Pseudomonadota</taxon>
        <taxon>Alphaproteobacteria</taxon>
        <taxon>Sphingomonadales</taxon>
        <taxon>Erythrobacteraceae</taxon>
        <taxon>Qipengyuania</taxon>
    </lineage>
</organism>
<keyword evidence="2 5" id="KW-0812">Transmembrane</keyword>
<accession>A0A3T1CI98</accession>
<dbReference type="PANTHER" id="PTHR10846">
    <property type="entry name" value="SODIUM/POTASSIUM/CALCIUM EXCHANGER"/>
    <property type="match status" value="1"/>
</dbReference>
<dbReference type="InterPro" id="IPR004837">
    <property type="entry name" value="NaCa_Exmemb"/>
</dbReference>
<keyword evidence="3 5" id="KW-1133">Transmembrane helix</keyword>
<feature type="transmembrane region" description="Helical" evidence="5">
    <location>
        <begin position="104"/>
        <end position="120"/>
    </location>
</feature>
<dbReference type="Pfam" id="PF01699">
    <property type="entry name" value="Na_Ca_ex"/>
    <property type="match status" value="2"/>
</dbReference>
<feature type="domain" description="Sodium/calcium exchanger membrane region" evidence="6">
    <location>
        <begin position="184"/>
        <end position="322"/>
    </location>
</feature>
<dbReference type="NCBIfam" id="TIGR00367">
    <property type="entry name" value="calcium/sodium antiporter"/>
    <property type="match status" value="1"/>
</dbReference>
<dbReference type="PANTHER" id="PTHR10846:SF8">
    <property type="entry name" value="INNER MEMBRANE PROTEIN YRBG"/>
    <property type="match status" value="1"/>
</dbReference>
<feature type="transmembrane region" description="Helical" evidence="5">
    <location>
        <begin position="218"/>
        <end position="240"/>
    </location>
</feature>
<dbReference type="GO" id="GO:0008273">
    <property type="term" value="F:calcium, potassium:sodium antiporter activity"/>
    <property type="evidence" value="ECO:0007669"/>
    <property type="project" value="TreeGrafter"/>
</dbReference>
<feature type="transmembrane region" description="Helical" evidence="5">
    <location>
        <begin position="252"/>
        <end position="273"/>
    </location>
</feature>
<name>A0A3T1CI98_9SPHN</name>
<dbReference type="RefSeq" id="WP_130586461.1">
    <property type="nucleotide sequence ID" value="NZ_AP019389.1"/>
</dbReference>
<evidence type="ECO:0000256" key="3">
    <source>
        <dbReference type="ARBA" id="ARBA00022989"/>
    </source>
</evidence>
<evidence type="ECO:0000313" key="8">
    <source>
        <dbReference type="Proteomes" id="UP000290057"/>
    </source>
</evidence>
<reference evidence="7 8" key="1">
    <citation type="submission" date="2019-01" db="EMBL/GenBank/DDBJ databases">
        <title>Complete genome sequence of Erythrobacter flavus KJ5.</title>
        <authorList>
            <person name="Kanesaki Y."/>
            <person name="Brotosudarmo T."/>
            <person name="Moriuchi R."/>
            <person name="Awai K."/>
        </authorList>
    </citation>
    <scope>NUCLEOTIDE SEQUENCE [LARGE SCALE GENOMIC DNA]</scope>
    <source>
        <strain evidence="7 8">KJ5</strain>
    </source>
</reference>
<dbReference type="Gene3D" id="1.20.1420.30">
    <property type="entry name" value="NCX, central ion-binding region"/>
    <property type="match status" value="2"/>
</dbReference>
<comment type="subcellular location">
    <subcellularLocation>
        <location evidence="1">Membrane</location>
        <topology evidence="1">Multi-pass membrane protein</topology>
    </subcellularLocation>
</comment>
<feature type="transmembrane region" description="Helical" evidence="5">
    <location>
        <begin position="126"/>
        <end position="144"/>
    </location>
</feature>
<dbReference type="InterPro" id="IPR044880">
    <property type="entry name" value="NCX_ion-bd_dom_sf"/>
</dbReference>
<dbReference type="GO" id="GO:0006874">
    <property type="term" value="P:intracellular calcium ion homeostasis"/>
    <property type="evidence" value="ECO:0007669"/>
    <property type="project" value="TreeGrafter"/>
</dbReference>
<gene>
    <name evidence="7" type="primary">yrbG</name>
    <name evidence="7" type="ORF">EKJ_15390</name>
</gene>
<feature type="transmembrane region" description="Helical" evidence="5">
    <location>
        <begin position="29"/>
        <end position="47"/>
    </location>
</feature>
<feature type="transmembrane region" description="Helical" evidence="5">
    <location>
        <begin position="306"/>
        <end position="324"/>
    </location>
</feature>
<dbReference type="EMBL" id="AP019389">
    <property type="protein sequence ID" value="BBI20692.1"/>
    <property type="molecule type" value="Genomic_DNA"/>
</dbReference>
<feature type="transmembrane region" description="Helical" evidence="5">
    <location>
        <begin position="184"/>
        <end position="206"/>
    </location>
</feature>
<dbReference type="GO" id="GO:0005262">
    <property type="term" value="F:calcium channel activity"/>
    <property type="evidence" value="ECO:0007669"/>
    <property type="project" value="TreeGrafter"/>
</dbReference>
<dbReference type="Proteomes" id="UP000290057">
    <property type="component" value="Chromosome"/>
</dbReference>
<proteinExistence type="predicted"/>
<dbReference type="InterPro" id="IPR004481">
    <property type="entry name" value="K/Na/Ca-exchanger"/>
</dbReference>